<feature type="region of interest" description="Disordered" evidence="1">
    <location>
        <begin position="289"/>
        <end position="388"/>
    </location>
</feature>
<gene>
    <name evidence="2" type="ORF">SCHPADRAFT_944299</name>
</gene>
<feature type="region of interest" description="Disordered" evidence="1">
    <location>
        <begin position="107"/>
        <end position="149"/>
    </location>
</feature>
<feature type="region of interest" description="Disordered" evidence="1">
    <location>
        <begin position="249"/>
        <end position="271"/>
    </location>
</feature>
<evidence type="ECO:0000313" key="3">
    <source>
        <dbReference type="Proteomes" id="UP000053477"/>
    </source>
</evidence>
<feature type="compositionally biased region" description="Acidic residues" evidence="1">
    <location>
        <begin position="372"/>
        <end position="383"/>
    </location>
</feature>
<evidence type="ECO:0000313" key="2">
    <source>
        <dbReference type="EMBL" id="KLO08613.1"/>
    </source>
</evidence>
<feature type="compositionally biased region" description="Basic residues" evidence="1">
    <location>
        <begin position="134"/>
        <end position="143"/>
    </location>
</feature>
<name>A0A0H2RGD8_9AGAM</name>
<sequence length="461" mass="51137">MDYPSAGYPPLDTGIFYTPMTDVFNYSAPGNTGYNLNNYGFGGTQGDFHLGQAGQPLESSGVHKYNRQVHTNPAPTAQSSPSGALDRMHLGSDPVNRELSAEEALEAELDPDADHEDEGGDAEREDDMTEVKKPTKGKKRKGGGKGGRGETFTVATCMELVRLVYDLDIFMVKHGERGKVWKKLAADLSKTGARHSVQTLQNKLNDLMDYHEDADLGKPNILKMMSNNKTQSFFAAPLDKLCARRAEFQDKSDKEKEKLRQKEIEDNEGGSAIRDASLGTLKRIQALEKKKKRKIEKEAKAAERKEKEKSKKDKGSEVRRALGDVTTDTVNIPEVPSASVPNSVEPPSQNTPEVPVVGTKRTIEEAFKSEDESSDSDADEVDAPSELGLKRKKTEREFDIQSYLEEARKEDMEFKEDLLQGIKESNKLAARALDQNEKVQASSETFHNNLLQLFGAIVQKL</sequence>
<feature type="region of interest" description="Disordered" evidence="1">
    <location>
        <begin position="70"/>
        <end position="91"/>
    </location>
</feature>
<dbReference type="AlphaFoldDB" id="A0A0H2RGD8"/>
<protein>
    <submittedName>
        <fullName evidence="2">Uncharacterized protein</fullName>
    </submittedName>
</protein>
<reference evidence="2 3" key="1">
    <citation type="submission" date="2015-04" db="EMBL/GenBank/DDBJ databases">
        <title>Complete genome sequence of Schizopora paradoxa KUC8140, a cosmopolitan wood degrader in East Asia.</title>
        <authorList>
            <consortium name="DOE Joint Genome Institute"/>
            <person name="Min B."/>
            <person name="Park H."/>
            <person name="Jang Y."/>
            <person name="Kim J.-J."/>
            <person name="Kim K.H."/>
            <person name="Pangilinan J."/>
            <person name="Lipzen A."/>
            <person name="Riley R."/>
            <person name="Grigoriev I.V."/>
            <person name="Spatafora J.W."/>
            <person name="Choi I.-G."/>
        </authorList>
    </citation>
    <scope>NUCLEOTIDE SEQUENCE [LARGE SCALE GENOMIC DNA]</scope>
    <source>
        <strain evidence="2 3">KUC8140</strain>
    </source>
</reference>
<accession>A0A0H2RGD8</accession>
<organism evidence="2 3">
    <name type="scientific">Schizopora paradoxa</name>
    <dbReference type="NCBI Taxonomy" id="27342"/>
    <lineage>
        <taxon>Eukaryota</taxon>
        <taxon>Fungi</taxon>
        <taxon>Dikarya</taxon>
        <taxon>Basidiomycota</taxon>
        <taxon>Agaricomycotina</taxon>
        <taxon>Agaricomycetes</taxon>
        <taxon>Hymenochaetales</taxon>
        <taxon>Schizoporaceae</taxon>
        <taxon>Schizopora</taxon>
    </lineage>
</organism>
<proteinExistence type="predicted"/>
<feature type="compositionally biased region" description="Basic and acidic residues" evidence="1">
    <location>
        <begin position="249"/>
        <end position="264"/>
    </location>
</feature>
<evidence type="ECO:0000256" key="1">
    <source>
        <dbReference type="SAM" id="MobiDB-lite"/>
    </source>
</evidence>
<dbReference type="Proteomes" id="UP000053477">
    <property type="component" value="Unassembled WGS sequence"/>
</dbReference>
<feature type="compositionally biased region" description="Polar residues" evidence="1">
    <location>
        <begin position="339"/>
        <end position="352"/>
    </location>
</feature>
<feature type="compositionally biased region" description="Basic and acidic residues" evidence="1">
    <location>
        <begin position="361"/>
        <end position="371"/>
    </location>
</feature>
<dbReference type="EMBL" id="KQ086084">
    <property type="protein sequence ID" value="KLO08613.1"/>
    <property type="molecule type" value="Genomic_DNA"/>
</dbReference>
<feature type="compositionally biased region" description="Polar residues" evidence="1">
    <location>
        <begin position="70"/>
        <end position="82"/>
    </location>
</feature>
<dbReference type="OrthoDB" id="3068957at2759"/>
<feature type="compositionally biased region" description="Basic and acidic residues" evidence="1">
    <location>
        <begin position="295"/>
        <end position="322"/>
    </location>
</feature>
<keyword evidence="3" id="KW-1185">Reference proteome</keyword>
<feature type="compositionally biased region" description="Acidic residues" evidence="1">
    <location>
        <begin position="107"/>
        <end position="128"/>
    </location>
</feature>
<dbReference type="InParanoid" id="A0A0H2RGD8"/>